<feature type="transmembrane region" description="Helical" evidence="1">
    <location>
        <begin position="340"/>
        <end position="364"/>
    </location>
</feature>
<organism evidence="3 4">
    <name type="scientific">Heliomicrobium gestii</name>
    <name type="common">Heliobacterium gestii</name>
    <dbReference type="NCBI Taxonomy" id="2699"/>
    <lineage>
        <taxon>Bacteria</taxon>
        <taxon>Bacillati</taxon>
        <taxon>Bacillota</taxon>
        <taxon>Clostridia</taxon>
        <taxon>Eubacteriales</taxon>
        <taxon>Heliobacteriaceae</taxon>
        <taxon>Heliomicrobium</taxon>
    </lineage>
</organism>
<comment type="caution">
    <text evidence="3">The sequence shown here is derived from an EMBL/GenBank/DDBJ whole genome shotgun (WGS) entry which is preliminary data.</text>
</comment>
<evidence type="ECO:0000313" key="3">
    <source>
        <dbReference type="EMBL" id="MZP42170.1"/>
    </source>
</evidence>
<feature type="transmembrane region" description="Helical" evidence="1">
    <location>
        <begin position="308"/>
        <end position="328"/>
    </location>
</feature>
<dbReference type="RefSeq" id="WP_161260731.1">
    <property type="nucleotide sequence ID" value="NZ_JAFBDC010000002.1"/>
</dbReference>
<feature type="domain" description="DUF2157" evidence="2">
    <location>
        <begin position="13"/>
        <end position="156"/>
    </location>
</feature>
<dbReference type="Proteomes" id="UP000471031">
    <property type="component" value="Unassembled WGS sequence"/>
</dbReference>
<feature type="transmembrane region" description="Helical" evidence="1">
    <location>
        <begin position="256"/>
        <end position="274"/>
    </location>
</feature>
<feature type="transmembrane region" description="Helical" evidence="1">
    <location>
        <begin position="211"/>
        <end position="235"/>
    </location>
</feature>
<dbReference type="AlphaFoldDB" id="A0A845LB65"/>
<keyword evidence="1" id="KW-1133">Transmembrane helix</keyword>
<feature type="transmembrane region" description="Helical" evidence="1">
    <location>
        <begin position="109"/>
        <end position="128"/>
    </location>
</feature>
<keyword evidence="4" id="KW-1185">Reference proteome</keyword>
<reference evidence="3 4" key="1">
    <citation type="submission" date="2020-01" db="EMBL/GenBank/DDBJ databases">
        <title>Whole genome sequence of Heliobacterium gestii DSM 11169.</title>
        <authorList>
            <person name="Kyndt J.A."/>
            <person name="Meyer T.E."/>
        </authorList>
    </citation>
    <scope>NUCLEOTIDE SEQUENCE [LARGE SCALE GENOMIC DNA]</scope>
    <source>
        <strain evidence="3 4">DSM 11169</strain>
    </source>
</reference>
<feature type="transmembrane region" description="Helical" evidence="1">
    <location>
        <begin position="140"/>
        <end position="165"/>
    </location>
</feature>
<feature type="transmembrane region" description="Helical" evidence="1">
    <location>
        <begin position="376"/>
        <end position="396"/>
    </location>
</feature>
<dbReference type="EMBL" id="WXEX01000002">
    <property type="protein sequence ID" value="MZP42170.1"/>
    <property type="molecule type" value="Genomic_DNA"/>
</dbReference>
<name>A0A845LB65_HELGE</name>
<gene>
    <name evidence="3" type="ORF">GTO89_03845</name>
</gene>
<keyword evidence="1" id="KW-0472">Membrane</keyword>
<feature type="transmembrane region" description="Helical" evidence="1">
    <location>
        <begin position="42"/>
        <end position="63"/>
    </location>
</feature>
<evidence type="ECO:0000259" key="2">
    <source>
        <dbReference type="Pfam" id="PF09925"/>
    </source>
</evidence>
<dbReference type="InterPro" id="IPR018677">
    <property type="entry name" value="DUF2157"/>
</dbReference>
<dbReference type="OrthoDB" id="5351773at2"/>
<evidence type="ECO:0000313" key="4">
    <source>
        <dbReference type="Proteomes" id="UP000471031"/>
    </source>
</evidence>
<dbReference type="Pfam" id="PF09925">
    <property type="entry name" value="DUF2157"/>
    <property type="match status" value="1"/>
</dbReference>
<feature type="transmembrane region" description="Helical" evidence="1">
    <location>
        <begin position="402"/>
        <end position="419"/>
    </location>
</feature>
<feature type="transmembrane region" description="Helical" evidence="1">
    <location>
        <begin position="69"/>
        <end position="89"/>
    </location>
</feature>
<sequence>MSRYPWLRREIAQWHVEGLITAEQKERLLARYTPSEWRSSQIILWLAGLLVGLGIILLVAHNWDDIPRLVRLGLICGVITVTYSAGYLLAYGSAPASRAGNYPRIGSALLLLGLLSYGAGIWLVGQMYHIPSYDATGLGLWFLGAIAVAYLTGHPLFFLSALALLTAANISDATDYAVSLVTGPWFFAAFAFLVLPFLWRRNQPLHRYGATIAFFVSTLVQLLTAEQSLIWLSLFPLFNRLYEQVREHRHVRFPSLLSTPLLLWGAFLAEMAALSNHPPIAPYSLWLVTLWLILACFVLWIGFRGKRLVEGLALFALSSPLPFASRFLEAKTQLTYFGHSIASLSAYGEATTLIILFIGAILLIQSGSRLKEEWQINSGTLFFLFCVLYAYGRYAWGLLDKSLFFIGGGLILFALGYMLERNRRQLLHTAGKEG</sequence>
<keyword evidence="1" id="KW-0812">Transmembrane</keyword>
<evidence type="ECO:0000256" key="1">
    <source>
        <dbReference type="SAM" id="Phobius"/>
    </source>
</evidence>
<feature type="transmembrane region" description="Helical" evidence="1">
    <location>
        <begin position="177"/>
        <end position="199"/>
    </location>
</feature>
<accession>A0A845LB65</accession>
<protein>
    <submittedName>
        <fullName evidence="3">DUF2157 domain-containing protein</fullName>
    </submittedName>
</protein>
<feature type="transmembrane region" description="Helical" evidence="1">
    <location>
        <begin position="280"/>
        <end position="301"/>
    </location>
</feature>
<proteinExistence type="predicted"/>